<comment type="subcellular location">
    <subcellularLocation>
        <location evidence="1">Membrane</location>
        <topology evidence="1">Multi-pass membrane protein</topology>
    </subcellularLocation>
</comment>
<dbReference type="GO" id="GO:0005886">
    <property type="term" value="C:plasma membrane"/>
    <property type="evidence" value="ECO:0007669"/>
    <property type="project" value="TreeGrafter"/>
</dbReference>
<dbReference type="EMBL" id="KB644410">
    <property type="protein sequence ID" value="EPS27737.1"/>
    <property type="molecule type" value="Genomic_DNA"/>
</dbReference>
<dbReference type="PANTHER" id="PTHR31465">
    <property type="entry name" value="PROTEIN RTA1-RELATED"/>
    <property type="match status" value="1"/>
</dbReference>
<keyword evidence="2 5" id="KW-0812">Transmembrane</keyword>
<dbReference type="PhylomeDB" id="S8B099"/>
<keyword evidence="4 5" id="KW-0472">Membrane</keyword>
<evidence type="ECO:0000256" key="3">
    <source>
        <dbReference type="ARBA" id="ARBA00022989"/>
    </source>
</evidence>
<protein>
    <recommendedName>
        <fullName evidence="8">RTA1 like protein</fullName>
    </recommendedName>
</protein>
<feature type="transmembrane region" description="Helical" evidence="5">
    <location>
        <begin position="214"/>
        <end position="235"/>
    </location>
</feature>
<dbReference type="GO" id="GO:0000324">
    <property type="term" value="C:fungal-type vacuole"/>
    <property type="evidence" value="ECO:0007669"/>
    <property type="project" value="TreeGrafter"/>
</dbReference>
<evidence type="ECO:0000256" key="4">
    <source>
        <dbReference type="ARBA" id="ARBA00023136"/>
    </source>
</evidence>
<dbReference type="STRING" id="933388.S8B099"/>
<evidence type="ECO:0000256" key="5">
    <source>
        <dbReference type="SAM" id="Phobius"/>
    </source>
</evidence>
<feature type="transmembrane region" description="Helical" evidence="5">
    <location>
        <begin position="89"/>
        <end position="111"/>
    </location>
</feature>
<dbReference type="Pfam" id="PF04479">
    <property type="entry name" value="RTA1"/>
    <property type="match status" value="1"/>
</dbReference>
<dbReference type="AlphaFoldDB" id="S8B099"/>
<evidence type="ECO:0000256" key="2">
    <source>
        <dbReference type="ARBA" id="ARBA00022692"/>
    </source>
</evidence>
<feature type="transmembrane region" description="Helical" evidence="5">
    <location>
        <begin position="33"/>
        <end position="51"/>
    </location>
</feature>
<accession>S8B099</accession>
<feature type="transmembrane region" description="Helical" evidence="5">
    <location>
        <begin position="255"/>
        <end position="275"/>
    </location>
</feature>
<feature type="transmembrane region" description="Helical" evidence="5">
    <location>
        <begin position="132"/>
        <end position="155"/>
    </location>
</feature>
<keyword evidence="7" id="KW-1185">Reference proteome</keyword>
<name>S8B099_PENO1</name>
<reference evidence="6 7" key="1">
    <citation type="journal article" date="2013" name="PLoS ONE">
        <title>Genomic and secretomic analyses reveal unique features of the lignocellulolytic enzyme system of Penicillium decumbens.</title>
        <authorList>
            <person name="Liu G."/>
            <person name="Zhang L."/>
            <person name="Wei X."/>
            <person name="Zou G."/>
            <person name="Qin Y."/>
            <person name="Ma L."/>
            <person name="Li J."/>
            <person name="Zheng H."/>
            <person name="Wang S."/>
            <person name="Wang C."/>
            <person name="Xun L."/>
            <person name="Zhao G.-P."/>
            <person name="Zhou Z."/>
            <person name="Qu Y."/>
        </authorList>
    </citation>
    <scope>NUCLEOTIDE SEQUENCE [LARGE SCALE GENOMIC DNA]</scope>
    <source>
        <strain evidence="7">114-2 / CGMCC 5302</strain>
    </source>
</reference>
<sequence length="313" mass="34448">MSNFTIPSKYCTLDTCPITKAHVFYVPSLAGNTLYVALFATLLIAQIALVVRYRTWGYFAGVFGGLVLEVVGYLGRIQMHNNPFLFTPFLEYLICLTIAPAFLSASIYICLGRIVKIYGKNISRLRPRTYTLVFVGCDLVSLILQAAGGAITSIADSDQYGLAQSGIHIMIAGLSFQVASLALFMGLCLDFAWQVSKKQHELSPDVRMQEVRESALWKAFLGALAIATVTIFVRSAFRVAELNGGFHSALANDQVLFMILEGAMIAIATICMTVLHPGICFKGLWDATKWSFRRARQSELQLPEVGLEHKACP</sequence>
<dbReference type="HOGENOM" id="CLU_033465_6_1_1"/>
<evidence type="ECO:0000313" key="7">
    <source>
        <dbReference type="Proteomes" id="UP000019376"/>
    </source>
</evidence>
<organism evidence="6 7">
    <name type="scientific">Penicillium oxalicum (strain 114-2 / CGMCC 5302)</name>
    <name type="common">Penicillium decumbens</name>
    <dbReference type="NCBI Taxonomy" id="933388"/>
    <lineage>
        <taxon>Eukaryota</taxon>
        <taxon>Fungi</taxon>
        <taxon>Dikarya</taxon>
        <taxon>Ascomycota</taxon>
        <taxon>Pezizomycotina</taxon>
        <taxon>Eurotiomycetes</taxon>
        <taxon>Eurotiomycetidae</taxon>
        <taxon>Eurotiales</taxon>
        <taxon>Aspergillaceae</taxon>
        <taxon>Penicillium</taxon>
    </lineage>
</organism>
<dbReference type="PANTHER" id="PTHR31465:SF9">
    <property type="entry name" value="SPHINGOID LONG-CHAIN BASE TRANSPORTER RSB1"/>
    <property type="match status" value="1"/>
</dbReference>
<gene>
    <name evidence="6" type="ORF">PDE_02681</name>
</gene>
<dbReference type="OrthoDB" id="4521223at2759"/>
<evidence type="ECO:0000256" key="1">
    <source>
        <dbReference type="ARBA" id="ARBA00004141"/>
    </source>
</evidence>
<dbReference type="Proteomes" id="UP000019376">
    <property type="component" value="Unassembled WGS sequence"/>
</dbReference>
<keyword evidence="3 5" id="KW-1133">Transmembrane helix</keyword>
<evidence type="ECO:0008006" key="8">
    <source>
        <dbReference type="Google" id="ProtNLM"/>
    </source>
</evidence>
<dbReference type="eggNOG" id="ENOG502QU4U">
    <property type="taxonomic scope" value="Eukaryota"/>
</dbReference>
<feature type="transmembrane region" description="Helical" evidence="5">
    <location>
        <begin position="58"/>
        <end position="77"/>
    </location>
</feature>
<dbReference type="InterPro" id="IPR007568">
    <property type="entry name" value="RTA1"/>
</dbReference>
<feature type="transmembrane region" description="Helical" evidence="5">
    <location>
        <begin position="167"/>
        <end position="193"/>
    </location>
</feature>
<evidence type="ECO:0000313" key="6">
    <source>
        <dbReference type="EMBL" id="EPS27737.1"/>
    </source>
</evidence>
<proteinExistence type="predicted"/>